<name>A0A1M6C6G4_9FIRM</name>
<dbReference type="GO" id="GO:0005829">
    <property type="term" value="C:cytosol"/>
    <property type="evidence" value="ECO:0007669"/>
    <property type="project" value="TreeGrafter"/>
</dbReference>
<dbReference type="PANTHER" id="PTHR34986">
    <property type="entry name" value="EVOLVED BETA-GALACTOSIDASE SUBUNIT BETA"/>
    <property type="match status" value="1"/>
</dbReference>
<dbReference type="Gene3D" id="2.60.120.370">
    <property type="entry name" value="YhcH/YjgK/YiaL"/>
    <property type="match status" value="1"/>
</dbReference>
<evidence type="ECO:0000313" key="1">
    <source>
        <dbReference type="EMBL" id="SHI56620.1"/>
    </source>
</evidence>
<dbReference type="EMBL" id="FQZL01000005">
    <property type="protein sequence ID" value="SHI56620.1"/>
    <property type="molecule type" value="Genomic_DNA"/>
</dbReference>
<dbReference type="SUPFAM" id="SSF51197">
    <property type="entry name" value="Clavaminate synthase-like"/>
    <property type="match status" value="1"/>
</dbReference>
<organism evidence="1 2">
    <name type="scientific">Dethiosulfatibacter aminovorans DSM 17477</name>
    <dbReference type="NCBI Taxonomy" id="1121476"/>
    <lineage>
        <taxon>Bacteria</taxon>
        <taxon>Bacillati</taxon>
        <taxon>Bacillota</taxon>
        <taxon>Tissierellia</taxon>
        <taxon>Dethiosulfatibacter</taxon>
    </lineage>
</organism>
<dbReference type="Proteomes" id="UP000184052">
    <property type="component" value="Unassembled WGS sequence"/>
</dbReference>
<dbReference type="RefSeq" id="WP_073046894.1">
    <property type="nucleotide sequence ID" value="NZ_FQZL01000005.1"/>
</dbReference>
<dbReference type="AlphaFoldDB" id="A0A1M6C6G4"/>
<gene>
    <name evidence="1" type="ORF">SAMN02745751_00599</name>
</gene>
<sequence>MIIDNIRNISLYKELVPGLEKGLEAIEDNDNGIGRYEFDGGFFMVQAGKTKPMDEGFFEAHRKYVDIQIVLEGSEEIAWADLPDLKEEIAYNPEKDALYLSGNIMHNMKVSKGMFYIAFPHDGHKAVRHTEKQQEFKKIVIKLPTE</sequence>
<keyword evidence="2" id="KW-1185">Reference proteome</keyword>
<dbReference type="OrthoDB" id="9792756at2"/>
<evidence type="ECO:0000313" key="2">
    <source>
        <dbReference type="Proteomes" id="UP000184052"/>
    </source>
</evidence>
<dbReference type="InterPro" id="IPR037012">
    <property type="entry name" value="NanQ/TabA/YiaL_sf"/>
</dbReference>
<accession>A0A1M6C6G4</accession>
<protein>
    <submittedName>
        <fullName evidence="1">YhcH/YjgK/YiaL family protein</fullName>
    </submittedName>
</protein>
<dbReference type="InterPro" id="IPR004375">
    <property type="entry name" value="NanQ/TabA/YiaL"/>
</dbReference>
<proteinExistence type="predicted"/>
<dbReference type="NCBIfam" id="TIGR00022">
    <property type="entry name" value="YhcH/YjgK/YiaL family protein"/>
    <property type="match status" value="1"/>
</dbReference>
<dbReference type="PANTHER" id="PTHR34986:SF1">
    <property type="entry name" value="PROTEIN YIAL"/>
    <property type="match status" value="1"/>
</dbReference>
<dbReference type="Pfam" id="PF04074">
    <property type="entry name" value="DUF386"/>
    <property type="match status" value="1"/>
</dbReference>
<reference evidence="1 2" key="1">
    <citation type="submission" date="2016-11" db="EMBL/GenBank/DDBJ databases">
        <authorList>
            <person name="Jaros S."/>
            <person name="Januszkiewicz K."/>
            <person name="Wedrychowicz H."/>
        </authorList>
    </citation>
    <scope>NUCLEOTIDE SEQUENCE [LARGE SCALE GENOMIC DNA]</scope>
    <source>
        <strain evidence="1 2">DSM 17477</strain>
    </source>
</reference>
<dbReference type="STRING" id="1121476.SAMN02745751_00599"/>